<keyword evidence="3" id="KW-0732">Signal</keyword>
<evidence type="ECO:0000313" key="5">
    <source>
        <dbReference type="EMBL" id="BDU71439.1"/>
    </source>
</evidence>
<evidence type="ECO:0000256" key="1">
    <source>
        <dbReference type="ARBA" id="ARBA00022723"/>
    </source>
</evidence>
<dbReference type="SUPFAM" id="SSF88713">
    <property type="entry name" value="Glycoside hydrolase/deacetylase"/>
    <property type="match status" value="1"/>
</dbReference>
<dbReference type="Proteomes" id="UP001238179">
    <property type="component" value="Chromosome"/>
</dbReference>
<proteinExistence type="predicted"/>
<feature type="domain" description="NodB homology" evidence="4">
    <location>
        <begin position="15"/>
        <end position="134"/>
    </location>
</feature>
<keyword evidence="6" id="KW-1185">Reference proteome</keyword>
<dbReference type="GO" id="GO:0016810">
    <property type="term" value="F:hydrolase activity, acting on carbon-nitrogen (but not peptide) bonds"/>
    <property type="evidence" value="ECO:0007669"/>
    <property type="project" value="InterPro"/>
</dbReference>
<dbReference type="Gene3D" id="3.20.20.370">
    <property type="entry name" value="Glycoside hydrolase/deacetylase"/>
    <property type="match status" value="1"/>
</dbReference>
<dbReference type="KEGG" id="msil:METEAL_06130"/>
<name>A0AA48GI58_9BACT</name>
<dbReference type="RefSeq" id="WP_316414329.1">
    <property type="nucleotide sequence ID" value="NZ_AP027080.1"/>
</dbReference>
<protein>
    <submittedName>
        <fullName evidence="5">Polysaccharide deacetylase</fullName>
    </submittedName>
</protein>
<sequence length="297" mass="33053">MRPFLFFLGFTITLSAQSIAFTFDDGPKMGQTVLLDAAGKNAAILGALREARVASCLFVAGPCLETPQGVALVKEWGNAGHGVANHGAAHGNLNGPHSTLAWFEADFLKQDARIRTLPGYVRWYRFPYLKEGDTREKRDGVRAFLKAQGCRNGHVTIDTSDWFYDQRLQQALARNPKLELGPWRKAYLDHLRNRAQYYDRLAQAAVGRSIPHVMLLHHNLTSALFLADAIRMFREMGWKVIAPAEAYADEVYRMEPDVLPAGESLVWSLAKAKGLQGLRFPGEDAQYEAPLLDALGL</sequence>
<evidence type="ECO:0000313" key="6">
    <source>
        <dbReference type="Proteomes" id="UP001238179"/>
    </source>
</evidence>
<dbReference type="InterPro" id="IPR002509">
    <property type="entry name" value="NODB_dom"/>
</dbReference>
<keyword evidence="1" id="KW-0479">Metal-binding</keyword>
<evidence type="ECO:0000256" key="2">
    <source>
        <dbReference type="ARBA" id="ARBA00022801"/>
    </source>
</evidence>
<keyword evidence="2" id="KW-0378">Hydrolase</keyword>
<dbReference type="PANTHER" id="PTHR10587">
    <property type="entry name" value="GLYCOSYL TRANSFERASE-RELATED"/>
    <property type="match status" value="1"/>
</dbReference>
<dbReference type="GO" id="GO:0005975">
    <property type="term" value="P:carbohydrate metabolic process"/>
    <property type="evidence" value="ECO:0007669"/>
    <property type="project" value="InterPro"/>
</dbReference>
<dbReference type="InterPro" id="IPR050248">
    <property type="entry name" value="Polysacc_deacetylase_ArnD"/>
</dbReference>
<evidence type="ECO:0000259" key="4">
    <source>
        <dbReference type="Pfam" id="PF01522"/>
    </source>
</evidence>
<feature type="chain" id="PRO_5041321933" evidence="3">
    <location>
        <begin position="21"/>
        <end position="297"/>
    </location>
</feature>
<dbReference type="Pfam" id="PF01522">
    <property type="entry name" value="Polysacc_deac_1"/>
    <property type="match status" value="1"/>
</dbReference>
<evidence type="ECO:0000256" key="3">
    <source>
        <dbReference type="SAM" id="SignalP"/>
    </source>
</evidence>
<gene>
    <name evidence="5" type="ORF">METEAL_06130</name>
</gene>
<dbReference type="AlphaFoldDB" id="A0AA48GI58"/>
<feature type="signal peptide" evidence="3">
    <location>
        <begin position="1"/>
        <end position="20"/>
    </location>
</feature>
<accession>A0AA48GI58</accession>
<dbReference type="GO" id="GO:0016020">
    <property type="term" value="C:membrane"/>
    <property type="evidence" value="ECO:0007669"/>
    <property type="project" value="TreeGrafter"/>
</dbReference>
<dbReference type="GO" id="GO:0046872">
    <property type="term" value="F:metal ion binding"/>
    <property type="evidence" value="ECO:0007669"/>
    <property type="project" value="UniProtKB-KW"/>
</dbReference>
<dbReference type="PANTHER" id="PTHR10587:SF133">
    <property type="entry name" value="CHITIN DEACETYLASE 1-RELATED"/>
    <property type="match status" value="1"/>
</dbReference>
<dbReference type="EMBL" id="AP027080">
    <property type="protein sequence ID" value="BDU71439.1"/>
    <property type="molecule type" value="Genomic_DNA"/>
</dbReference>
<dbReference type="InterPro" id="IPR011330">
    <property type="entry name" value="Glyco_hydro/deAcase_b/a-brl"/>
</dbReference>
<reference evidence="6" key="1">
    <citation type="journal article" date="2023" name="Int. J. Syst. Evol. Microbiol.">
        <title>Mesoterricola silvestris gen. nov., sp. nov., Mesoterricola sediminis sp. nov., Geothrix oryzae sp. nov., Geothrix edaphica sp. nov., Geothrix rubra sp. nov., and Geothrix limicola sp. nov., six novel members of Acidobacteriota isolated from soils.</title>
        <authorList>
            <person name="Itoh H."/>
            <person name="Sugisawa Y."/>
            <person name="Mise K."/>
            <person name="Xu Z."/>
            <person name="Kuniyasu M."/>
            <person name="Ushijima N."/>
            <person name="Kawano K."/>
            <person name="Kobayashi E."/>
            <person name="Shiratori Y."/>
            <person name="Masuda Y."/>
            <person name="Senoo K."/>
        </authorList>
    </citation>
    <scope>NUCLEOTIDE SEQUENCE [LARGE SCALE GENOMIC DNA]</scope>
    <source>
        <strain evidence="6">W79</strain>
    </source>
</reference>
<organism evidence="5 6">
    <name type="scientific">Mesoterricola silvestris</name>
    <dbReference type="NCBI Taxonomy" id="2927979"/>
    <lineage>
        <taxon>Bacteria</taxon>
        <taxon>Pseudomonadati</taxon>
        <taxon>Acidobacteriota</taxon>
        <taxon>Holophagae</taxon>
        <taxon>Holophagales</taxon>
        <taxon>Holophagaceae</taxon>
        <taxon>Mesoterricola</taxon>
    </lineage>
</organism>